<evidence type="ECO:0000256" key="1">
    <source>
        <dbReference type="ARBA" id="ARBA00007951"/>
    </source>
</evidence>
<evidence type="ECO:0000313" key="7">
    <source>
        <dbReference type="EMBL" id="MDO1511580.1"/>
    </source>
</evidence>
<dbReference type="InterPro" id="IPR000933">
    <property type="entry name" value="Glyco_hydro_29"/>
</dbReference>
<proteinExistence type="inferred from homology"/>
<dbReference type="Gene3D" id="3.20.20.80">
    <property type="entry name" value="Glycosidases"/>
    <property type="match status" value="1"/>
</dbReference>
<dbReference type="PROSITE" id="PS51257">
    <property type="entry name" value="PROKAR_LIPOPROTEIN"/>
    <property type="match status" value="1"/>
</dbReference>
<evidence type="ECO:0000256" key="2">
    <source>
        <dbReference type="ARBA" id="ARBA00012662"/>
    </source>
</evidence>
<gene>
    <name evidence="7" type="ORF">Q2T41_02720</name>
</gene>
<evidence type="ECO:0000313" key="8">
    <source>
        <dbReference type="Proteomes" id="UP001168579"/>
    </source>
</evidence>
<dbReference type="Pfam" id="PF13290">
    <property type="entry name" value="CHB_HEX_C_1"/>
    <property type="match status" value="1"/>
</dbReference>
<reference evidence="7" key="1">
    <citation type="journal article" date="2014" name="Int. J. Syst. Evol. Microbiol.">
        <title>Complete genome of a new Firmicutes species belonging to the dominant human colonic microbiota ('Ruminococcus bicirculans') reveals two chromosomes and a selective capacity to utilize plant glucans.</title>
        <authorList>
            <consortium name="NISC Comparative Sequencing Program"/>
            <person name="Wegmann U."/>
            <person name="Louis P."/>
            <person name="Goesmann A."/>
            <person name="Henrissat B."/>
            <person name="Duncan S.H."/>
            <person name="Flint H.J."/>
        </authorList>
    </citation>
    <scope>NUCLEOTIDE SEQUENCE</scope>
    <source>
        <strain evidence="7">CECT 8869</strain>
    </source>
</reference>
<keyword evidence="5" id="KW-0326">Glycosidase</keyword>
<accession>A0ABT8RKV1</accession>
<evidence type="ECO:0000256" key="4">
    <source>
        <dbReference type="ARBA" id="ARBA00022801"/>
    </source>
</evidence>
<dbReference type="InterPro" id="IPR017853">
    <property type="entry name" value="GH"/>
</dbReference>
<dbReference type="EC" id="3.2.1.51" evidence="2"/>
<name>A0ABT8RKV1_9FLAO</name>
<comment type="caution">
    <text evidence="7">The sequence shown here is derived from an EMBL/GenBank/DDBJ whole genome shotgun (WGS) entry which is preliminary data.</text>
</comment>
<keyword evidence="8" id="KW-1185">Reference proteome</keyword>
<keyword evidence="3" id="KW-0732">Signal</keyword>
<dbReference type="RefSeq" id="WP_304434840.1">
    <property type="nucleotide sequence ID" value="NZ_JAUKUC010000001.1"/>
</dbReference>
<keyword evidence="4" id="KW-0378">Hydrolase</keyword>
<feature type="domain" description="F5/8 type C" evidence="6">
    <location>
        <begin position="608"/>
        <end position="750"/>
    </location>
</feature>
<dbReference type="Proteomes" id="UP001168579">
    <property type="component" value="Unassembled WGS sequence"/>
</dbReference>
<dbReference type="PANTHER" id="PTHR10030">
    <property type="entry name" value="ALPHA-L-FUCOSIDASE"/>
    <property type="match status" value="1"/>
</dbReference>
<dbReference type="InterPro" id="IPR059177">
    <property type="entry name" value="GH29D-like_dom"/>
</dbReference>
<reference evidence="7" key="2">
    <citation type="submission" date="2023-06" db="EMBL/GenBank/DDBJ databases">
        <authorList>
            <person name="Lucena T."/>
            <person name="Sun Q."/>
        </authorList>
    </citation>
    <scope>NUCLEOTIDE SEQUENCE</scope>
    <source>
        <strain evidence="7">CECT 8869</strain>
    </source>
</reference>
<dbReference type="Pfam" id="PF00754">
    <property type="entry name" value="F5_F8_type_C"/>
    <property type="match status" value="1"/>
</dbReference>
<organism evidence="7 8">
    <name type="scientific">Maribacter confluentis</name>
    <dbReference type="NCBI Taxonomy" id="1656093"/>
    <lineage>
        <taxon>Bacteria</taxon>
        <taxon>Pseudomonadati</taxon>
        <taxon>Bacteroidota</taxon>
        <taxon>Flavobacteriia</taxon>
        <taxon>Flavobacteriales</taxon>
        <taxon>Flavobacteriaceae</taxon>
        <taxon>Maribacter</taxon>
    </lineage>
</organism>
<sequence length="750" mass="85066">MIAPKKYGYFLSIITLCIWLTSCTPKGKPTLALSTENTMALDNDDIEDSVRIKAAHIVPSKNQFEALKDEFIAFVHFGPNTFTRMEWGNGMEDPAIFNLKNLNTDQWCQAMKDAGMKKVIITAKHHDGFVLWQSRYTKHGVMSSPYKNGEGDVVKELAASCKKYGIKLGVYLSPADLYQIENSAGLYGNLSKYTKRTIPRKVEGRPFENKTTFEFEVDDYNEYFLNQLFELLTEYGPIDEVWFDGAHPKRKGNQQYKYRDWKKLITALAPNAVVFGKEGTRWCGNEAGATRDTEWNVVPYDEDPRTMNLFADITDEDVGSMKKLVAGKFLHYQPAETNTSIREGWFYRDDTDQKVRTTDDVFDIYERSVGGNSIFLLNIPPNREGEFSDQDVQVLKETGQRIKETYGVSLLDGADGPKELLEKDNKTHLILQDAEPIVEVTLPKATKINRFLVQEHVEVYGERVSEHALDAWINDEWKEVASATNIGYKRILRFPEIETTKLRLRILASRYTPVLQHISAHYFKSRPPQLQFSRNSKGEVSIVPKMSDFGWNPNGENAGANLNKGMQIFYTTDGQVPNSSSSLFTDPFVFGEGEVKAVAIMNGEKGSTATFRFGIPKMSWTLVESSSAQKKHEGELLFDENPNTYWQSQENDGNKSVVIDLGEELEISAFAYTPPTSISKSMIEKGTIFSSLDGKVWTQQDSFTFGNLINDPTQRTFRFNKKFQARYIKLQANEIAGNGLKAAIAELDFY</sequence>
<dbReference type="SUPFAM" id="SSF51445">
    <property type="entry name" value="(Trans)glycosidases"/>
    <property type="match status" value="1"/>
</dbReference>
<dbReference type="Gene3D" id="2.60.120.260">
    <property type="entry name" value="Galactose-binding domain-like"/>
    <property type="match status" value="2"/>
</dbReference>
<dbReference type="EMBL" id="JAUKUC010000001">
    <property type="protein sequence ID" value="MDO1511580.1"/>
    <property type="molecule type" value="Genomic_DNA"/>
</dbReference>
<dbReference type="InterPro" id="IPR000421">
    <property type="entry name" value="FA58C"/>
</dbReference>
<dbReference type="InterPro" id="IPR008979">
    <property type="entry name" value="Galactose-bd-like_sf"/>
</dbReference>
<dbReference type="Pfam" id="PF01120">
    <property type="entry name" value="Alpha_L_fucos"/>
    <property type="match status" value="1"/>
</dbReference>
<evidence type="ECO:0000256" key="3">
    <source>
        <dbReference type="ARBA" id="ARBA00022729"/>
    </source>
</evidence>
<dbReference type="InterPro" id="IPR057739">
    <property type="entry name" value="Glyco_hydro_29_N"/>
</dbReference>
<dbReference type="SUPFAM" id="SSF49785">
    <property type="entry name" value="Galactose-binding domain-like"/>
    <property type="match status" value="1"/>
</dbReference>
<dbReference type="PANTHER" id="PTHR10030:SF37">
    <property type="entry name" value="ALPHA-L-FUCOSIDASE-RELATED"/>
    <property type="match status" value="1"/>
</dbReference>
<dbReference type="SMART" id="SM00812">
    <property type="entry name" value="Alpha_L_fucos"/>
    <property type="match status" value="1"/>
</dbReference>
<evidence type="ECO:0000256" key="5">
    <source>
        <dbReference type="ARBA" id="ARBA00023295"/>
    </source>
</evidence>
<protein>
    <recommendedName>
        <fullName evidence="2">alpha-L-fucosidase</fullName>
        <ecNumber evidence="2">3.2.1.51</ecNumber>
    </recommendedName>
</protein>
<comment type="similarity">
    <text evidence="1">Belongs to the glycosyl hydrolase 29 family.</text>
</comment>
<dbReference type="PROSITE" id="PS50022">
    <property type="entry name" value="FA58C_3"/>
    <property type="match status" value="1"/>
</dbReference>
<evidence type="ECO:0000259" key="6">
    <source>
        <dbReference type="PROSITE" id="PS50022"/>
    </source>
</evidence>